<accession>A0ACC2JYW3</accession>
<organism evidence="1 2">
    <name type="scientific">Lasiodiplodia mahajangana</name>
    <dbReference type="NCBI Taxonomy" id="1108764"/>
    <lineage>
        <taxon>Eukaryota</taxon>
        <taxon>Fungi</taxon>
        <taxon>Dikarya</taxon>
        <taxon>Ascomycota</taxon>
        <taxon>Pezizomycotina</taxon>
        <taxon>Dothideomycetes</taxon>
        <taxon>Dothideomycetes incertae sedis</taxon>
        <taxon>Botryosphaeriales</taxon>
        <taxon>Botryosphaeriaceae</taxon>
        <taxon>Lasiodiplodia</taxon>
    </lineage>
</organism>
<dbReference type="EMBL" id="JAPUUL010000106">
    <property type="protein sequence ID" value="KAJ8132610.1"/>
    <property type="molecule type" value="Genomic_DNA"/>
</dbReference>
<gene>
    <name evidence="1" type="ORF">O1611_g1020</name>
</gene>
<sequence length="584" mass="65115">MYYTQFSGSLPLTALGGGLLFVYLVVSSAATWYRLRKFRGPLLAQFSYFYIFRNLISGEHGKRYHQLYEDYGRDDLIRIGPNDLLASTPAMVRHMNSVRSPYLRSSWYRALRLDPYRDNLFSVINTAHHDKLKAKLAFGYSGKDVPTIESDIDEQLGMLVSLIKRKYLSTPYKYRPFDMGSAATFFAVDSISSISFGKAFGNLEEGVDLYEYEEFAKVCGMKASAVAEIPWLGDIFFYPPILRLVGPKVTDKKGLGMFMRFAYELLDERFGPDATDQRDMLASPSLAVEVDKGSCTNLRKDQGSFIRHGISKEHCKAEIIFQILAGSDTTAHAVRATMLSIMTCPRVYARLQAEIDAAIADGRIKCNPASAEEAVLREGLRFSPPTTALAAKQVPPEGDTFEGRFLPGGTRVSINIISVQRSKDVFGEDADVFRPERWLDISDEKYREMSQVVDQVFGWGRWQCLGKQIALMELNKLTVITATAPLQFRGGKSGAAVVEFRPHALGCLGFQGFGIIKATFKRLEGSLKVGAQQDRFTKTAEQTEAAAKQDAAFHVAEDSPEIDLVNYLRENSSPSSMKEEGVSS</sequence>
<name>A0ACC2JYW3_9PEZI</name>
<evidence type="ECO:0000313" key="2">
    <source>
        <dbReference type="Proteomes" id="UP001153332"/>
    </source>
</evidence>
<protein>
    <submittedName>
        <fullName evidence="1">Uncharacterized protein</fullName>
    </submittedName>
</protein>
<keyword evidence="2" id="KW-1185">Reference proteome</keyword>
<reference evidence="1" key="1">
    <citation type="submission" date="2022-12" db="EMBL/GenBank/DDBJ databases">
        <title>Genome Sequence of Lasiodiplodia mahajangana.</title>
        <authorList>
            <person name="Buettner E."/>
        </authorList>
    </citation>
    <scope>NUCLEOTIDE SEQUENCE</scope>
    <source>
        <strain evidence="1">VT137</strain>
    </source>
</reference>
<comment type="caution">
    <text evidence="1">The sequence shown here is derived from an EMBL/GenBank/DDBJ whole genome shotgun (WGS) entry which is preliminary data.</text>
</comment>
<evidence type="ECO:0000313" key="1">
    <source>
        <dbReference type="EMBL" id="KAJ8132610.1"/>
    </source>
</evidence>
<proteinExistence type="predicted"/>
<dbReference type="Proteomes" id="UP001153332">
    <property type="component" value="Unassembled WGS sequence"/>
</dbReference>